<keyword evidence="7" id="KW-1185">Reference proteome</keyword>
<dbReference type="EMBL" id="CP136920">
    <property type="protein sequence ID" value="WOO42402.1"/>
    <property type="molecule type" value="Genomic_DNA"/>
</dbReference>
<organism evidence="6 7">
    <name type="scientific">Rubellicoccus peritrichatus</name>
    <dbReference type="NCBI Taxonomy" id="3080537"/>
    <lineage>
        <taxon>Bacteria</taxon>
        <taxon>Pseudomonadati</taxon>
        <taxon>Verrucomicrobiota</taxon>
        <taxon>Opitutia</taxon>
        <taxon>Puniceicoccales</taxon>
        <taxon>Cerasicoccaceae</taxon>
        <taxon>Rubellicoccus</taxon>
    </lineage>
</organism>
<feature type="transmembrane region" description="Helical" evidence="5">
    <location>
        <begin position="65"/>
        <end position="83"/>
    </location>
</feature>
<feature type="transmembrane region" description="Helical" evidence="5">
    <location>
        <begin position="127"/>
        <end position="146"/>
    </location>
</feature>
<reference evidence="6 7" key="1">
    <citation type="submission" date="2023-10" db="EMBL/GenBank/DDBJ databases">
        <title>Rubellicoccus peritrichatus gen. nov., sp. nov., isolated from an algae of coral reef tank.</title>
        <authorList>
            <person name="Luo J."/>
        </authorList>
    </citation>
    <scope>NUCLEOTIDE SEQUENCE [LARGE SCALE GENOMIC DNA]</scope>
    <source>
        <strain evidence="6 7">CR14</strain>
    </source>
</reference>
<evidence type="ECO:0000256" key="2">
    <source>
        <dbReference type="ARBA" id="ARBA00022692"/>
    </source>
</evidence>
<keyword evidence="2 5" id="KW-0812">Transmembrane</keyword>
<keyword evidence="4 5" id="KW-0472">Membrane</keyword>
<evidence type="ECO:0000256" key="1">
    <source>
        <dbReference type="ARBA" id="ARBA00004141"/>
    </source>
</evidence>
<gene>
    <name evidence="6" type="ORF">RZN69_04820</name>
</gene>
<dbReference type="KEGG" id="puo:RZN69_04820"/>
<evidence type="ECO:0000256" key="3">
    <source>
        <dbReference type="ARBA" id="ARBA00022989"/>
    </source>
</evidence>
<evidence type="ECO:0000313" key="6">
    <source>
        <dbReference type="EMBL" id="WOO42402.1"/>
    </source>
</evidence>
<sequence length="154" mass="17285">MYNKTTFVLNKIDEAIIGVLQKYGVLLLRLSLAVIFMWFGLLKVFGVSPAEELVKNTVYWLPPDVFLPILGYWEALIGFFLLWRPLIRVSLLLLLLQMPGTALPLLLLPHVCFTQPPFGLTMEGQYIIKNLVLISAAIVVGGTARLHSSNKSFL</sequence>
<feature type="transmembrane region" description="Helical" evidence="5">
    <location>
        <begin position="90"/>
        <end position="107"/>
    </location>
</feature>
<evidence type="ECO:0000256" key="5">
    <source>
        <dbReference type="SAM" id="Phobius"/>
    </source>
</evidence>
<feature type="transmembrane region" description="Helical" evidence="5">
    <location>
        <begin position="26"/>
        <end position="45"/>
    </location>
</feature>
<proteinExistence type="predicted"/>
<dbReference type="InterPro" id="IPR032808">
    <property type="entry name" value="DoxX"/>
</dbReference>
<name>A0AAQ3LBR9_9BACT</name>
<dbReference type="Pfam" id="PF07681">
    <property type="entry name" value="DoxX"/>
    <property type="match status" value="1"/>
</dbReference>
<comment type="subcellular location">
    <subcellularLocation>
        <location evidence="1">Membrane</location>
        <topology evidence="1">Multi-pass membrane protein</topology>
    </subcellularLocation>
</comment>
<evidence type="ECO:0000256" key="4">
    <source>
        <dbReference type="ARBA" id="ARBA00023136"/>
    </source>
</evidence>
<dbReference type="AlphaFoldDB" id="A0AAQ3LBR9"/>
<protein>
    <recommendedName>
        <fullName evidence="8">DoxX family membrane protein</fullName>
    </recommendedName>
</protein>
<dbReference type="Proteomes" id="UP001304300">
    <property type="component" value="Chromosome"/>
</dbReference>
<evidence type="ECO:0008006" key="8">
    <source>
        <dbReference type="Google" id="ProtNLM"/>
    </source>
</evidence>
<accession>A0AAQ3LBR9</accession>
<evidence type="ECO:0000313" key="7">
    <source>
        <dbReference type="Proteomes" id="UP001304300"/>
    </source>
</evidence>
<keyword evidence="3 5" id="KW-1133">Transmembrane helix</keyword>
<dbReference type="RefSeq" id="WP_317834921.1">
    <property type="nucleotide sequence ID" value="NZ_CP136920.1"/>
</dbReference>